<proteinExistence type="predicted"/>
<dbReference type="InterPro" id="IPR036514">
    <property type="entry name" value="SGNH_hydro_sf"/>
</dbReference>
<dbReference type="GO" id="GO:0016788">
    <property type="term" value="F:hydrolase activity, acting on ester bonds"/>
    <property type="evidence" value="ECO:0007669"/>
    <property type="project" value="InterPro"/>
</dbReference>
<protein>
    <submittedName>
        <fullName evidence="1">Uncharacterized protein</fullName>
    </submittedName>
</protein>
<dbReference type="InterPro" id="IPR001087">
    <property type="entry name" value="GDSL"/>
</dbReference>
<dbReference type="PANTHER" id="PTHR14209">
    <property type="entry name" value="ISOAMYL ACETATE-HYDROLYZING ESTERASE 1"/>
    <property type="match status" value="1"/>
</dbReference>
<dbReference type="Pfam" id="PF00657">
    <property type="entry name" value="Lipase_GDSL"/>
    <property type="match status" value="1"/>
</dbReference>
<dbReference type="SUPFAM" id="SSF52266">
    <property type="entry name" value="SGNH hydrolase"/>
    <property type="match status" value="1"/>
</dbReference>
<dbReference type="CDD" id="cd01838">
    <property type="entry name" value="Isoamyl_acetate_hydrolase_like"/>
    <property type="match status" value="1"/>
</dbReference>
<accession>A0A4V4NFJ7</accession>
<dbReference type="Proteomes" id="UP000307173">
    <property type="component" value="Unassembled WGS sequence"/>
</dbReference>
<organism evidence="1 2">
    <name type="scientific">Pichia inconspicua</name>
    <dbReference type="NCBI Taxonomy" id="52247"/>
    <lineage>
        <taxon>Eukaryota</taxon>
        <taxon>Fungi</taxon>
        <taxon>Dikarya</taxon>
        <taxon>Ascomycota</taxon>
        <taxon>Saccharomycotina</taxon>
        <taxon>Pichiomycetes</taxon>
        <taxon>Pichiales</taxon>
        <taxon>Pichiaceae</taxon>
        <taxon>Pichia</taxon>
    </lineage>
</organism>
<dbReference type="Gene3D" id="3.40.50.1110">
    <property type="entry name" value="SGNH hydrolase"/>
    <property type="match status" value="1"/>
</dbReference>
<gene>
    <name evidence="1" type="ORF">CANINC_003054</name>
</gene>
<sequence>MLLLSTLFDILKRGYQLFHVNVIQKLFSCEKSRVKKSHYVDYNKFLMFGDSITEFSFDQFPNSSNKIHFSLGAAIQNAYVRKLQVLQRGFSGYTSREAVPLIKSILKHEHDEVTDSQKIKLAYVFFGTNDARLKGTGVNNQHVPIDTYVANMKLIVQEFKKRNIPLVVITPGLHDQKLWDKTHPEDLITGDYRSNKVNKEYQDALKYSIHDTPILCLYDEMRDWLSKHSNFEADELLCDGIHFTGTGYKIVFDALLQIINENFPEVSPQNMEYRFPLHATLDEHTFDHID</sequence>
<evidence type="ECO:0000313" key="2">
    <source>
        <dbReference type="Proteomes" id="UP000307173"/>
    </source>
</evidence>
<dbReference type="AlphaFoldDB" id="A0A4V4NFJ7"/>
<dbReference type="OrthoDB" id="671439at2759"/>
<dbReference type="STRING" id="52247.A0A4V4NFJ7"/>
<name>A0A4V4NFJ7_9ASCO</name>
<reference evidence="1 2" key="1">
    <citation type="journal article" date="2019" name="Front. Genet.">
        <title>Whole-Genome Sequencing of the Opportunistic Yeast Pathogen Candida inconspicua Uncovers Its Hybrid Origin.</title>
        <authorList>
            <person name="Mixao V."/>
            <person name="Hansen A.P."/>
            <person name="Saus E."/>
            <person name="Boekhout T."/>
            <person name="Lass-Florl C."/>
            <person name="Gabaldon T."/>
        </authorList>
    </citation>
    <scope>NUCLEOTIDE SEQUENCE [LARGE SCALE GENOMIC DNA]</scope>
    <source>
        <strain evidence="1 2">CBS 180</strain>
    </source>
</reference>
<evidence type="ECO:0000313" key="1">
    <source>
        <dbReference type="EMBL" id="TID24582.1"/>
    </source>
</evidence>
<comment type="caution">
    <text evidence="1">The sequence shown here is derived from an EMBL/GenBank/DDBJ whole genome shotgun (WGS) entry which is preliminary data.</text>
</comment>
<dbReference type="InterPro" id="IPR045136">
    <property type="entry name" value="Iah1-like"/>
</dbReference>
<dbReference type="PANTHER" id="PTHR14209:SF19">
    <property type="entry name" value="ISOAMYL ACETATE-HYDROLYZING ESTERASE 1 HOMOLOG"/>
    <property type="match status" value="1"/>
</dbReference>
<keyword evidence="2" id="KW-1185">Reference proteome</keyword>
<dbReference type="EMBL" id="SELW01000507">
    <property type="protein sequence ID" value="TID24582.1"/>
    <property type="molecule type" value="Genomic_DNA"/>
</dbReference>